<dbReference type="NCBIfam" id="TIGR02595">
    <property type="entry name" value="PEP_CTERM"/>
    <property type="match status" value="1"/>
</dbReference>
<keyword evidence="1" id="KW-0732">Signal</keyword>
<keyword evidence="3" id="KW-1185">Reference proteome</keyword>
<dbReference type="InterPro" id="IPR013424">
    <property type="entry name" value="Ice-binding_C"/>
</dbReference>
<evidence type="ECO:0000313" key="2">
    <source>
        <dbReference type="EMBL" id="MBD2595554.1"/>
    </source>
</evidence>
<sequence length="321" mass="33168">MKRTLQTLVIGASMAVGVSAIASNPAQAGSLTNAIITGNDYIKYAVNGTNTYEAPGADLATILTGDSSSPTGNVELFASSEKSSLSPASNATNSQRLVALKNFFNYNQVTTLSGEINGKQISLSSLTATDWFGASGVQSVTGATTTTLLNSAINGLYNSSNLATQWFNATLSTYGLTANQTLFNTFLLAGGFQRFSDPNISYVNQNDTTGEIKIGLAGHYDAAALLGLPSNPLKPLQVSELVKVSYNGGPDQILSSYQASASGLVSNDGTKSHNGNYEVTIQGIPVPTPGPTSVPEPSVVLGMLGVAGIVATQRKLKKVSG</sequence>
<dbReference type="EMBL" id="JACJTB010000017">
    <property type="protein sequence ID" value="MBD2595554.1"/>
    <property type="molecule type" value="Genomic_DNA"/>
</dbReference>
<evidence type="ECO:0000256" key="1">
    <source>
        <dbReference type="SAM" id="SignalP"/>
    </source>
</evidence>
<dbReference type="Proteomes" id="UP000603457">
    <property type="component" value="Unassembled WGS sequence"/>
</dbReference>
<accession>A0ABR8FWL0</accession>
<comment type="caution">
    <text evidence="2">The sequence shown here is derived from an EMBL/GenBank/DDBJ whole genome shotgun (WGS) entry which is preliminary data.</text>
</comment>
<protein>
    <submittedName>
        <fullName evidence="2">NF038130 family PEP-CTERM protein</fullName>
    </submittedName>
</protein>
<dbReference type="RefSeq" id="WP_190968351.1">
    <property type="nucleotide sequence ID" value="NZ_JACJTB010000017.1"/>
</dbReference>
<name>A0ABR8FWL0_9NOSO</name>
<dbReference type="NCBIfam" id="NF038130">
    <property type="entry name" value="PEP_NF038130"/>
    <property type="match status" value="1"/>
</dbReference>
<feature type="chain" id="PRO_5046462240" evidence="1">
    <location>
        <begin position="29"/>
        <end position="321"/>
    </location>
</feature>
<proteinExistence type="predicted"/>
<reference evidence="2 3" key="1">
    <citation type="journal article" date="2020" name="ISME J.">
        <title>Comparative genomics reveals insights into cyanobacterial evolution and habitat adaptation.</title>
        <authorList>
            <person name="Chen M.Y."/>
            <person name="Teng W.K."/>
            <person name="Zhao L."/>
            <person name="Hu C.X."/>
            <person name="Zhou Y.K."/>
            <person name="Han B.P."/>
            <person name="Song L.R."/>
            <person name="Shu W.S."/>
        </authorList>
    </citation>
    <scope>NUCLEOTIDE SEQUENCE [LARGE SCALE GENOMIC DNA]</scope>
    <source>
        <strain evidence="2 3">FACHB-130</strain>
    </source>
</reference>
<organism evidence="2 3">
    <name type="scientific">Nostoc spongiaeforme FACHB-130</name>
    <dbReference type="NCBI Taxonomy" id="1357510"/>
    <lineage>
        <taxon>Bacteria</taxon>
        <taxon>Bacillati</taxon>
        <taxon>Cyanobacteriota</taxon>
        <taxon>Cyanophyceae</taxon>
        <taxon>Nostocales</taxon>
        <taxon>Nostocaceae</taxon>
        <taxon>Nostoc</taxon>
    </lineage>
</organism>
<evidence type="ECO:0000313" key="3">
    <source>
        <dbReference type="Proteomes" id="UP000603457"/>
    </source>
</evidence>
<gene>
    <name evidence="2" type="ORF">H6G74_14620</name>
</gene>
<feature type="signal peptide" evidence="1">
    <location>
        <begin position="1"/>
        <end position="28"/>
    </location>
</feature>